<comment type="subcellular location">
    <subcellularLocation>
        <location evidence="1">Cell membrane</location>
        <topology evidence="1">Multi-pass membrane protein</topology>
    </subcellularLocation>
</comment>
<protein>
    <submittedName>
        <fullName evidence="8">DNA internalization-related competence protein ComEC/Rec2</fullName>
    </submittedName>
</protein>
<evidence type="ECO:0000313" key="8">
    <source>
        <dbReference type="EMBL" id="RFU65776.1"/>
    </source>
</evidence>
<feature type="transmembrane region" description="Helical" evidence="6">
    <location>
        <begin position="353"/>
        <end position="372"/>
    </location>
</feature>
<dbReference type="Proteomes" id="UP000262939">
    <property type="component" value="Unassembled WGS sequence"/>
</dbReference>
<dbReference type="EMBL" id="QVTD01000003">
    <property type="protein sequence ID" value="RFU65776.1"/>
    <property type="molecule type" value="Genomic_DNA"/>
</dbReference>
<dbReference type="Gene3D" id="3.60.15.10">
    <property type="entry name" value="Ribonuclease Z/Hydroxyacylglutathione hydrolase-like"/>
    <property type="match status" value="1"/>
</dbReference>
<evidence type="ECO:0000259" key="7">
    <source>
        <dbReference type="SMART" id="SM00849"/>
    </source>
</evidence>
<keyword evidence="4 6" id="KW-1133">Transmembrane helix</keyword>
<dbReference type="Pfam" id="PF00753">
    <property type="entry name" value="Lactamase_B"/>
    <property type="match status" value="2"/>
</dbReference>
<dbReference type="Pfam" id="PF13567">
    <property type="entry name" value="DUF4131"/>
    <property type="match status" value="1"/>
</dbReference>
<dbReference type="Pfam" id="PF03772">
    <property type="entry name" value="Competence"/>
    <property type="match status" value="1"/>
</dbReference>
<dbReference type="InterPro" id="IPR004477">
    <property type="entry name" value="ComEC_N"/>
</dbReference>
<dbReference type="InterPro" id="IPR035681">
    <property type="entry name" value="ComA-like_MBL"/>
</dbReference>
<keyword evidence="5 6" id="KW-0472">Membrane</keyword>
<feature type="domain" description="Metallo-beta-lactamase" evidence="7">
    <location>
        <begin position="508"/>
        <end position="718"/>
    </location>
</feature>
<dbReference type="RefSeq" id="WP_117321947.1">
    <property type="nucleotide sequence ID" value="NZ_QVTD01000003.1"/>
</dbReference>
<organism evidence="8 9">
    <name type="scientific">Peribacillus glennii</name>
    <dbReference type="NCBI Taxonomy" id="2303991"/>
    <lineage>
        <taxon>Bacteria</taxon>
        <taxon>Bacillati</taxon>
        <taxon>Bacillota</taxon>
        <taxon>Bacilli</taxon>
        <taxon>Bacillales</taxon>
        <taxon>Bacillaceae</taxon>
        <taxon>Peribacillus</taxon>
    </lineage>
</organism>
<dbReference type="CDD" id="cd07731">
    <property type="entry name" value="ComA-like_MBL-fold"/>
    <property type="match status" value="1"/>
</dbReference>
<feature type="transmembrane region" description="Helical" evidence="6">
    <location>
        <begin position="45"/>
        <end position="62"/>
    </location>
</feature>
<keyword evidence="2" id="KW-1003">Cell membrane</keyword>
<evidence type="ECO:0000256" key="4">
    <source>
        <dbReference type="ARBA" id="ARBA00022989"/>
    </source>
</evidence>
<evidence type="ECO:0000256" key="1">
    <source>
        <dbReference type="ARBA" id="ARBA00004651"/>
    </source>
</evidence>
<dbReference type="InterPro" id="IPR004797">
    <property type="entry name" value="Competence_ComEC/Rec2"/>
</dbReference>
<feature type="transmembrane region" description="Helical" evidence="6">
    <location>
        <begin position="448"/>
        <end position="467"/>
    </location>
</feature>
<dbReference type="InterPro" id="IPR001279">
    <property type="entry name" value="Metallo-B-lactamas"/>
</dbReference>
<dbReference type="NCBIfam" id="TIGR00360">
    <property type="entry name" value="ComEC_N-term"/>
    <property type="match status" value="1"/>
</dbReference>
<evidence type="ECO:0000313" key="9">
    <source>
        <dbReference type="Proteomes" id="UP000262939"/>
    </source>
</evidence>
<feature type="transmembrane region" description="Helical" evidence="6">
    <location>
        <begin position="306"/>
        <end position="323"/>
    </location>
</feature>
<reference evidence="8 9" key="1">
    <citation type="submission" date="2018-08" db="EMBL/GenBank/DDBJ databases">
        <title>Bacillus chawlae sp. nov., Bacillus glennii sp. nov., and Bacillus saganii sp. nov. Isolated from the Vehicle Assembly Building at Kennedy Space Center where the Viking Spacecraft were Assembled.</title>
        <authorList>
            <person name="Seuylemezian A."/>
            <person name="Vaishampayan P."/>
        </authorList>
    </citation>
    <scope>NUCLEOTIDE SEQUENCE [LARGE SCALE GENOMIC DNA]</scope>
    <source>
        <strain evidence="8 9">V44-8</strain>
    </source>
</reference>
<feature type="transmembrane region" description="Helical" evidence="6">
    <location>
        <begin position="404"/>
        <end position="428"/>
    </location>
</feature>
<dbReference type="PANTHER" id="PTHR30619">
    <property type="entry name" value="DNA INTERNALIZATION/COMPETENCE PROTEIN COMEC/REC2"/>
    <property type="match status" value="1"/>
</dbReference>
<name>A0A372LJI0_9BACI</name>
<proteinExistence type="predicted"/>
<keyword evidence="9" id="KW-1185">Reference proteome</keyword>
<dbReference type="OrthoDB" id="9761531at2"/>
<accession>A0A372LJI0</accession>
<evidence type="ECO:0000256" key="5">
    <source>
        <dbReference type="ARBA" id="ARBA00023136"/>
    </source>
</evidence>
<dbReference type="GO" id="GO:0005886">
    <property type="term" value="C:plasma membrane"/>
    <property type="evidence" value="ECO:0007669"/>
    <property type="project" value="UniProtKB-SubCell"/>
</dbReference>
<feature type="transmembrane region" description="Helical" evidence="6">
    <location>
        <begin position="230"/>
        <end position="250"/>
    </location>
</feature>
<feature type="transmembrane region" description="Helical" evidence="6">
    <location>
        <begin position="20"/>
        <end position="38"/>
    </location>
</feature>
<evidence type="ECO:0000256" key="6">
    <source>
        <dbReference type="SAM" id="Phobius"/>
    </source>
</evidence>
<dbReference type="NCBIfam" id="TIGR00361">
    <property type="entry name" value="ComEC_Rec2"/>
    <property type="match status" value="1"/>
</dbReference>
<feature type="transmembrane region" description="Helical" evidence="6">
    <location>
        <begin position="474"/>
        <end position="492"/>
    </location>
</feature>
<evidence type="ECO:0000256" key="3">
    <source>
        <dbReference type="ARBA" id="ARBA00022692"/>
    </source>
</evidence>
<dbReference type="InterPro" id="IPR025405">
    <property type="entry name" value="DUF4131"/>
</dbReference>
<feature type="transmembrane region" description="Helical" evidence="6">
    <location>
        <begin position="262"/>
        <end position="277"/>
    </location>
</feature>
<dbReference type="SMART" id="SM00849">
    <property type="entry name" value="Lactamase_B"/>
    <property type="match status" value="1"/>
</dbReference>
<feature type="transmembrane region" description="Helical" evidence="6">
    <location>
        <begin position="378"/>
        <end position="397"/>
    </location>
</feature>
<gene>
    <name evidence="8" type="ORF">D0466_07855</name>
</gene>
<sequence>MATLLLMAVSATLGVTAFSFFGWEFIICTLVFLLLVFYRGNACAVLLQAATLMLFFTAAFISEHLSTTSFTGQETSFNITLSEMPDIDGNMLRGSVRSDTGEKLQLRYIIKAEDEKLMLEQNMEPGLYCSVQGMLEQPESRRNENSFDYQQYLRQQGTHWILKAERFSLTNCSYGHNNIVQGIKKLRQKGLAYIERNFPEDSGGYVAALLFGEQKEINENELTVFQKLGLVHLLAISGLHVSFLSGLVFYSGIRIGITRERMSLSILVLLPIYVILSGASPSVWRACLMTMIFFLLSYYKKSLSISKSIILVYLALLLLQPYMLFNIGFQLSFAAAFSIILSGQIIKRYEGKLVQLFLVSLICQMATLPILLFHFYEVTVLGVFLNVLFVPLYSLLLPYSTVTLAIHVCFPPAGQIFLSFLSLIISASNGAANFASKLPLASVAFGKPSMIIMILLVSGMLLLFICWDASLRVKTGYCFAWMILLLFFQLHIEKLDPTGEIAFIDVGQGDSVFIRLPFDKGNYLIDTGGRINFEQEEWERRRSSFNTGTDIILPFLKSKGIGRLDKLILTHPDADHIGSVREVAGGIGVSEMIIGKGSEQEYLKRQFDVLAVASNIRVKTVQMGNQWKAGAYTFYILNPFRAEEDKNESSIVIYAELGGKRWLFTGDLGVEGEEAIIRRYPDIRADILKAGHHGSKTSTSELLLDVLKPTTAIISAGKGNRYGHPHAQVTKSLKKRKIVVYRTDENGGITYRFKGKQGTFSTVLP</sequence>
<evidence type="ECO:0000256" key="2">
    <source>
        <dbReference type="ARBA" id="ARBA00022475"/>
    </source>
</evidence>
<dbReference type="AlphaFoldDB" id="A0A372LJI0"/>
<dbReference type="GO" id="GO:0030420">
    <property type="term" value="P:establishment of competence for transformation"/>
    <property type="evidence" value="ECO:0007669"/>
    <property type="project" value="InterPro"/>
</dbReference>
<dbReference type="SUPFAM" id="SSF56281">
    <property type="entry name" value="Metallo-hydrolase/oxidoreductase"/>
    <property type="match status" value="1"/>
</dbReference>
<dbReference type="InterPro" id="IPR052159">
    <property type="entry name" value="Competence_DNA_uptake"/>
</dbReference>
<keyword evidence="3 6" id="KW-0812">Transmembrane</keyword>
<comment type="caution">
    <text evidence="8">The sequence shown here is derived from an EMBL/GenBank/DDBJ whole genome shotgun (WGS) entry which is preliminary data.</text>
</comment>
<dbReference type="InterPro" id="IPR036866">
    <property type="entry name" value="RibonucZ/Hydroxyglut_hydro"/>
</dbReference>
<dbReference type="PANTHER" id="PTHR30619:SF1">
    <property type="entry name" value="RECOMBINATION PROTEIN 2"/>
    <property type="match status" value="1"/>
</dbReference>